<accession>A0A382ARN9</accession>
<dbReference type="InterPro" id="IPR051397">
    <property type="entry name" value="Zn-ADH-like_protein"/>
</dbReference>
<reference evidence="2" key="1">
    <citation type="submission" date="2018-05" db="EMBL/GenBank/DDBJ databases">
        <authorList>
            <person name="Lanie J.A."/>
            <person name="Ng W.-L."/>
            <person name="Kazmierczak K.M."/>
            <person name="Andrzejewski T.M."/>
            <person name="Davidsen T.M."/>
            <person name="Wayne K.J."/>
            <person name="Tettelin H."/>
            <person name="Glass J.I."/>
            <person name="Rusch D."/>
            <person name="Podicherti R."/>
            <person name="Tsui H.-C.T."/>
            <person name="Winkler M.E."/>
        </authorList>
    </citation>
    <scope>NUCLEOTIDE SEQUENCE</scope>
</reference>
<dbReference type="InterPro" id="IPR020843">
    <property type="entry name" value="ER"/>
</dbReference>
<proteinExistence type="predicted"/>
<dbReference type="PANTHER" id="PTHR43677">
    <property type="entry name" value="SHORT-CHAIN DEHYDROGENASE/REDUCTASE"/>
    <property type="match status" value="1"/>
</dbReference>
<dbReference type="NCBIfam" id="TIGR02823">
    <property type="entry name" value="oxido_YhdH"/>
    <property type="match status" value="1"/>
</dbReference>
<feature type="domain" description="Enoyl reductase (ER)" evidence="1">
    <location>
        <begin position="13"/>
        <end position="324"/>
    </location>
</feature>
<evidence type="ECO:0000259" key="1">
    <source>
        <dbReference type="SMART" id="SM00829"/>
    </source>
</evidence>
<dbReference type="EMBL" id="UINC01026508">
    <property type="protein sequence ID" value="SVB04089.1"/>
    <property type="molecule type" value="Genomic_DNA"/>
</dbReference>
<name>A0A382ARN9_9ZZZZ</name>
<dbReference type="SUPFAM" id="SSF51735">
    <property type="entry name" value="NAD(P)-binding Rossmann-fold domains"/>
    <property type="match status" value="1"/>
</dbReference>
<dbReference type="Pfam" id="PF00107">
    <property type="entry name" value="ADH_zinc_N"/>
    <property type="match status" value="1"/>
</dbReference>
<protein>
    <recommendedName>
        <fullName evidence="1">Enoyl reductase (ER) domain-containing protein</fullName>
    </recommendedName>
</protein>
<dbReference type="InterPro" id="IPR036291">
    <property type="entry name" value="NAD(P)-bd_dom_sf"/>
</dbReference>
<dbReference type="AlphaFoldDB" id="A0A382ARN9"/>
<dbReference type="SMART" id="SM00829">
    <property type="entry name" value="PKS_ER"/>
    <property type="match status" value="1"/>
</dbReference>
<dbReference type="SUPFAM" id="SSF50129">
    <property type="entry name" value="GroES-like"/>
    <property type="match status" value="1"/>
</dbReference>
<dbReference type="InterPro" id="IPR013149">
    <property type="entry name" value="ADH-like_C"/>
</dbReference>
<dbReference type="InterPro" id="IPR014188">
    <property type="entry name" value="Acrylyl-CoA_reductase_AcuI"/>
</dbReference>
<gene>
    <name evidence="2" type="ORF">METZ01_LOCUS156943</name>
</gene>
<dbReference type="GO" id="GO:0043957">
    <property type="term" value="F:acryloyl-CoA reductase (NADPH) activity"/>
    <property type="evidence" value="ECO:0007669"/>
    <property type="project" value="TreeGrafter"/>
</dbReference>
<dbReference type="Gene3D" id="3.90.180.10">
    <property type="entry name" value="Medium-chain alcohol dehydrogenases, catalytic domain"/>
    <property type="match status" value="1"/>
</dbReference>
<dbReference type="InterPro" id="IPR013154">
    <property type="entry name" value="ADH-like_N"/>
</dbReference>
<sequence>MFKALLAEKNEEEINVEIRELNNEDLPEGDVLVDVEFSTINYKDGLAITNKLPVIRSWPMVPGIDLAGVVSESERDDMPVGSSVVVNGWGIGEDHWGGFSQKARVNGDWTVPLPEAFTTKQTMAIGTAGYTAMLCVLALEDHGVMPDSGPVLVTGAAGGVGSVAISILANLGYEVHASTGRAEETPYLQNLGATGVIDRSELSEPSKRPLAKAQWAGAVDTVGSHTLANVLTTVMDEGCVAACGNAQGMDLPASVAPFILRGVTLRGVHSVYVPREKRITAWERLAKDLKIEHLDEMTKTINLEEVIETANDITDGQIRGRTVVDLNN</sequence>
<evidence type="ECO:0000313" key="2">
    <source>
        <dbReference type="EMBL" id="SVB04089.1"/>
    </source>
</evidence>
<dbReference type="CDD" id="cd08288">
    <property type="entry name" value="MDR_yhdh"/>
    <property type="match status" value="1"/>
</dbReference>
<dbReference type="PANTHER" id="PTHR43677:SF1">
    <property type="entry name" value="ACRYLYL-COA REDUCTASE ACUI-RELATED"/>
    <property type="match status" value="1"/>
</dbReference>
<dbReference type="Pfam" id="PF08240">
    <property type="entry name" value="ADH_N"/>
    <property type="match status" value="1"/>
</dbReference>
<dbReference type="Gene3D" id="3.40.50.720">
    <property type="entry name" value="NAD(P)-binding Rossmann-like Domain"/>
    <property type="match status" value="1"/>
</dbReference>
<organism evidence="2">
    <name type="scientific">marine metagenome</name>
    <dbReference type="NCBI Taxonomy" id="408172"/>
    <lineage>
        <taxon>unclassified sequences</taxon>
        <taxon>metagenomes</taxon>
        <taxon>ecological metagenomes</taxon>
    </lineage>
</organism>
<dbReference type="InterPro" id="IPR011032">
    <property type="entry name" value="GroES-like_sf"/>
</dbReference>